<dbReference type="GO" id="GO:0008299">
    <property type="term" value="P:isoprenoid biosynthetic process"/>
    <property type="evidence" value="ECO:0007669"/>
    <property type="project" value="UniProtKB-KW"/>
</dbReference>
<organism evidence="7 8">
    <name type="scientific">Oxyplasma meridianum</name>
    <dbReference type="NCBI Taxonomy" id="3073602"/>
    <lineage>
        <taxon>Archaea</taxon>
        <taxon>Methanobacteriati</taxon>
        <taxon>Thermoplasmatota</taxon>
        <taxon>Thermoplasmata</taxon>
        <taxon>Thermoplasmatales</taxon>
        <taxon>Thermoplasmataceae</taxon>
        <taxon>Oxyplasma</taxon>
    </lineage>
</organism>
<keyword evidence="8" id="KW-1185">Reference proteome</keyword>
<reference evidence="7 8" key="1">
    <citation type="submission" date="2023-09" db="EMBL/GenBank/DDBJ databases">
        <authorList>
            <person name="Golyshina O.V."/>
            <person name="Lunev E.A."/>
            <person name="Bargiela R."/>
            <person name="Gaines M.C."/>
            <person name="Daum B."/>
            <person name="Bale N.J."/>
            <person name="Koenen M."/>
            <person name="Sinninghe Damst J.S."/>
            <person name="Yakimov M."/>
            <person name="Golyshin P.N."/>
        </authorList>
    </citation>
    <scope>NUCLEOTIDE SEQUENCE [LARGE SCALE GENOMIC DNA]</scope>
    <source>
        <strain evidence="7 8">M1</strain>
    </source>
</reference>
<dbReference type="PANTHER" id="PTHR43281:SF1">
    <property type="entry name" value="FARNESYL DIPHOSPHATE SYNTHASE"/>
    <property type="match status" value="1"/>
</dbReference>
<dbReference type="InterPro" id="IPR033749">
    <property type="entry name" value="Polyprenyl_synt_CS"/>
</dbReference>
<keyword evidence="5" id="KW-0414">Isoprene biosynthesis</keyword>
<keyword evidence="3" id="KW-0479">Metal-binding</keyword>
<dbReference type="GO" id="GO:0004659">
    <property type="term" value="F:prenyltransferase activity"/>
    <property type="evidence" value="ECO:0007669"/>
    <property type="project" value="InterPro"/>
</dbReference>
<evidence type="ECO:0000256" key="5">
    <source>
        <dbReference type="ARBA" id="ARBA00023229"/>
    </source>
</evidence>
<dbReference type="Proteomes" id="UP001451606">
    <property type="component" value="Chromosome"/>
</dbReference>
<evidence type="ECO:0000256" key="3">
    <source>
        <dbReference type="ARBA" id="ARBA00022723"/>
    </source>
</evidence>
<accession>A0AAX4NE53</accession>
<dbReference type="AlphaFoldDB" id="A0AAX4NE53"/>
<evidence type="ECO:0000313" key="8">
    <source>
        <dbReference type="Proteomes" id="UP001451606"/>
    </source>
</evidence>
<proteinExistence type="inferred from homology"/>
<sequence>MDRNENYLLKNREMIDRELDSFFKMKLDECRDPVSRDMVARIRDFTMNGGKRVRPILTIAGYNLFRGFDERITKASISIELTQSYLLIHDDVMDQSETRRGKPSFHAGVRESIPEGTWDRKRLSENLAIVAGDLADSFANEAITRSGFGHKEILLATDLLAEIVEYTGYGQLLDINSAMDEEFGQKDLMRLHLWKTAKYTIEGPLMMGAVLSGSEKNLKPLSYYGYLLGLAFQLQDDILGLYGNEKTIGKSVKNDVNEGKKTLLMIKAMEYSPEYMPFINECLKNGDISDEDFEKLKDIVKSSGSYDYSINMMKKLAEKSKSYLELVDGESETKNFLKWFADYIITRQN</sequence>
<dbReference type="PROSITE" id="PS00444">
    <property type="entry name" value="POLYPRENYL_SYNTHASE_2"/>
    <property type="match status" value="1"/>
</dbReference>
<dbReference type="InterPro" id="IPR008949">
    <property type="entry name" value="Isoprenoid_synthase_dom_sf"/>
</dbReference>
<evidence type="ECO:0000313" key="7">
    <source>
        <dbReference type="EMBL" id="WYX99479.1"/>
    </source>
</evidence>
<dbReference type="SUPFAM" id="SSF48576">
    <property type="entry name" value="Terpenoid synthases"/>
    <property type="match status" value="1"/>
</dbReference>
<dbReference type="CDD" id="cd00685">
    <property type="entry name" value="Trans_IPPS_HT"/>
    <property type="match status" value="1"/>
</dbReference>
<dbReference type="Gene3D" id="1.10.600.10">
    <property type="entry name" value="Farnesyl Diphosphate Synthase"/>
    <property type="match status" value="1"/>
</dbReference>
<gene>
    <name evidence="7" type="ORF">OXIME_000010</name>
</gene>
<dbReference type="PROSITE" id="PS00723">
    <property type="entry name" value="POLYPRENYL_SYNTHASE_1"/>
    <property type="match status" value="1"/>
</dbReference>
<evidence type="ECO:0000256" key="4">
    <source>
        <dbReference type="ARBA" id="ARBA00022842"/>
    </source>
</evidence>
<dbReference type="RefSeq" id="WP_393971453.1">
    <property type="nucleotide sequence ID" value="NZ_CP133772.1"/>
</dbReference>
<dbReference type="SFLD" id="SFLDS00005">
    <property type="entry name" value="Isoprenoid_Synthase_Type_I"/>
    <property type="match status" value="1"/>
</dbReference>
<dbReference type="GO" id="GO:0046872">
    <property type="term" value="F:metal ion binding"/>
    <property type="evidence" value="ECO:0007669"/>
    <property type="project" value="UniProtKB-KW"/>
</dbReference>
<dbReference type="SFLD" id="SFLDG01017">
    <property type="entry name" value="Polyprenyl_Transferase_Like"/>
    <property type="match status" value="1"/>
</dbReference>
<protein>
    <submittedName>
        <fullName evidence="7">Polyprenyl synthetase family protein</fullName>
    </submittedName>
</protein>
<dbReference type="GeneID" id="95966734"/>
<dbReference type="InterPro" id="IPR000092">
    <property type="entry name" value="Polyprenyl_synt"/>
</dbReference>
<name>A0AAX4NE53_9ARCH</name>
<dbReference type="KEGG" id="omr:OXIME_000010"/>
<evidence type="ECO:0000256" key="6">
    <source>
        <dbReference type="RuleBase" id="RU004466"/>
    </source>
</evidence>
<keyword evidence="4" id="KW-0460">Magnesium</keyword>
<dbReference type="Pfam" id="PF00348">
    <property type="entry name" value="polyprenyl_synt"/>
    <property type="match status" value="1"/>
</dbReference>
<dbReference type="PANTHER" id="PTHR43281">
    <property type="entry name" value="FARNESYL DIPHOSPHATE SYNTHASE"/>
    <property type="match status" value="1"/>
</dbReference>
<comment type="cofactor">
    <cofactor evidence="1">
        <name>Mg(2+)</name>
        <dbReference type="ChEBI" id="CHEBI:18420"/>
    </cofactor>
</comment>
<dbReference type="EMBL" id="CP133772">
    <property type="protein sequence ID" value="WYX99479.1"/>
    <property type="molecule type" value="Genomic_DNA"/>
</dbReference>
<comment type="similarity">
    <text evidence="6">Belongs to the FPP/GGPP synthase family.</text>
</comment>
<keyword evidence="2 6" id="KW-0808">Transferase</keyword>
<evidence type="ECO:0000256" key="2">
    <source>
        <dbReference type="ARBA" id="ARBA00022679"/>
    </source>
</evidence>
<evidence type="ECO:0000256" key="1">
    <source>
        <dbReference type="ARBA" id="ARBA00001946"/>
    </source>
</evidence>